<sequence length="248" mass="28090">MRCQWVLLIVVGVLWIVINGVIGVKKKVLDKDLQRETKPKGPVARGKLIEINNFTIVTGANHKYFSPALVNHVGSFCFWEPTLKIVVWDLGLTAKEVETVKSWSSVTYRRFPFERYPPHFRNLHTYAFKPVIIKQMVDELEAVLWVDAGSHISGRMKEIIISLFQKDGYVYSGLRGNGAVTKVAHPGMFTYFNITIGPYVGKGSISGNLNGWLRQGDIYEEILVPWVNMIILVGKNIGNILYDVILVR</sequence>
<dbReference type="Pfam" id="PF07801">
    <property type="entry name" value="DUF1647"/>
    <property type="match status" value="1"/>
</dbReference>
<evidence type="ECO:0000256" key="1">
    <source>
        <dbReference type="SAM" id="Phobius"/>
    </source>
</evidence>
<dbReference type="OrthoDB" id="5954868at2759"/>
<gene>
    <name evidence="3" type="primary">LOC112041322</name>
</gene>
<keyword evidence="1" id="KW-0812">Transmembrane</keyword>
<reference evidence="3" key="1">
    <citation type="submission" date="2025-08" db="UniProtKB">
        <authorList>
            <consortium name="RefSeq"/>
        </authorList>
    </citation>
    <scope>IDENTIFICATION</scope>
    <source>
        <tissue evidence="3">Gonads</tissue>
    </source>
</reference>
<dbReference type="AlphaFoldDB" id="A0A2R2MIR4"/>
<dbReference type="GeneID" id="112041322"/>
<dbReference type="RefSeq" id="XP_023930115.1">
    <property type="nucleotide sequence ID" value="XM_024074347.1"/>
</dbReference>
<dbReference type="Proteomes" id="UP000085678">
    <property type="component" value="Unplaced"/>
</dbReference>
<protein>
    <submittedName>
        <fullName evidence="3">Uncharacterized protein LOC112041322</fullName>
    </submittedName>
</protein>
<proteinExistence type="predicted"/>
<evidence type="ECO:0000313" key="2">
    <source>
        <dbReference type="Proteomes" id="UP000085678"/>
    </source>
</evidence>
<accession>A0A2R2MIR4</accession>
<evidence type="ECO:0000313" key="3">
    <source>
        <dbReference type="RefSeq" id="XP_023930115.1"/>
    </source>
</evidence>
<dbReference type="STRING" id="7574.A0A2R2MIR4"/>
<dbReference type="PANTHER" id="PTHR31389:SF4">
    <property type="entry name" value="LD39211P"/>
    <property type="match status" value="1"/>
</dbReference>
<keyword evidence="1" id="KW-0472">Membrane</keyword>
<dbReference type="KEGG" id="lak:112041322"/>
<dbReference type="PANTHER" id="PTHR31389">
    <property type="entry name" value="LD39211P"/>
    <property type="match status" value="1"/>
</dbReference>
<organism evidence="2 3">
    <name type="scientific">Lingula anatina</name>
    <name type="common">Brachiopod</name>
    <name type="synonym">Lingula unguis</name>
    <dbReference type="NCBI Taxonomy" id="7574"/>
    <lineage>
        <taxon>Eukaryota</taxon>
        <taxon>Metazoa</taxon>
        <taxon>Spiralia</taxon>
        <taxon>Lophotrochozoa</taxon>
        <taxon>Brachiopoda</taxon>
        <taxon>Linguliformea</taxon>
        <taxon>Lingulata</taxon>
        <taxon>Lingulida</taxon>
        <taxon>Linguloidea</taxon>
        <taxon>Lingulidae</taxon>
        <taxon>Lingula</taxon>
    </lineage>
</organism>
<dbReference type="InterPro" id="IPR012444">
    <property type="entry name" value="DUF1647"/>
</dbReference>
<keyword evidence="2" id="KW-1185">Reference proteome</keyword>
<dbReference type="InParanoid" id="A0A2R2MIR4"/>
<feature type="transmembrane region" description="Helical" evidence="1">
    <location>
        <begin position="6"/>
        <end position="24"/>
    </location>
</feature>
<keyword evidence="1" id="KW-1133">Transmembrane helix</keyword>
<name>A0A2R2MIR4_LINAN</name>